<protein>
    <submittedName>
        <fullName evidence="1">Uncharacterized protein</fullName>
    </submittedName>
</protein>
<organism evidence="1 2">
    <name type="scientific">Myroides odoratimimus</name>
    <dbReference type="NCBI Taxonomy" id="76832"/>
    <lineage>
        <taxon>Bacteria</taxon>
        <taxon>Pseudomonadati</taxon>
        <taxon>Bacteroidota</taxon>
        <taxon>Flavobacteriia</taxon>
        <taxon>Flavobacteriales</taxon>
        <taxon>Flavobacteriaceae</taxon>
        <taxon>Myroides</taxon>
    </lineage>
</organism>
<dbReference type="InterPro" id="IPR053147">
    <property type="entry name" value="Hsp_HslJ-like"/>
</dbReference>
<reference evidence="1 2" key="1">
    <citation type="journal article" date="2016" name="J. Zhejiang Univ. Sci. B">
        <title>Antibiotic resistance mechanisms of Myroides sp.</title>
        <authorList>
            <person name="Hu S."/>
            <person name="Yuan S."/>
            <person name="Qu H."/>
            <person name="Jiang T."/>
            <person name="Zhou Y."/>
            <person name="Wang M."/>
            <person name="Ming D."/>
        </authorList>
    </citation>
    <scope>NUCLEOTIDE SEQUENCE [LARGE SCALE GENOMIC DNA]</scope>
    <source>
        <strain evidence="1 2">PR63039</strain>
    </source>
</reference>
<dbReference type="PANTHER" id="PTHR35535:SF1">
    <property type="entry name" value="HEAT SHOCK PROTEIN HSLJ"/>
    <property type="match status" value="1"/>
</dbReference>
<sequence length="153" mass="16755">MKKTLVLLSAVLALTAVSCKTAGEITTVTVEKKVDMSKKLEGEWVLSSITTPATSGKDMSTLFSMKKPSLTFEVKDKKVYGNDGCNNIHGSFEAKEGNVIKLGDKMASTMMFCEGVADREFMNALNSVTHYEIVEDQLIMRSGDIVVLTFTKK</sequence>
<dbReference type="PROSITE" id="PS51257">
    <property type="entry name" value="PROKAR_LIPOPROTEIN"/>
    <property type="match status" value="1"/>
</dbReference>
<name>A0A0S7EBP8_9FLAO</name>
<dbReference type="Proteomes" id="UP000069030">
    <property type="component" value="Chromosome"/>
</dbReference>
<dbReference type="KEGG" id="mod:AS202_17165"/>
<proteinExistence type="predicted"/>
<evidence type="ECO:0000313" key="1">
    <source>
        <dbReference type="EMBL" id="ALU27769.1"/>
    </source>
</evidence>
<dbReference type="InterPro" id="IPR038670">
    <property type="entry name" value="HslJ-like_sf"/>
</dbReference>
<evidence type="ECO:0000313" key="2">
    <source>
        <dbReference type="Proteomes" id="UP000069030"/>
    </source>
</evidence>
<dbReference type="PANTHER" id="PTHR35535">
    <property type="entry name" value="HEAT SHOCK PROTEIN HSLJ"/>
    <property type="match status" value="1"/>
</dbReference>
<gene>
    <name evidence="1" type="ORF">AS202_17165</name>
</gene>
<dbReference type="AlphaFoldDB" id="A0A0S7EBP8"/>
<dbReference type="eggNOG" id="COG3187">
    <property type="taxonomic scope" value="Bacteria"/>
</dbReference>
<dbReference type="RefSeq" id="WP_006258393.1">
    <property type="nucleotide sequence ID" value="NZ_BCMQ01000015.1"/>
</dbReference>
<accession>A0A0S7EBP8</accession>
<dbReference type="EMBL" id="CP013690">
    <property type="protein sequence ID" value="ALU27769.1"/>
    <property type="molecule type" value="Genomic_DNA"/>
</dbReference>
<dbReference type="InterPro" id="IPR005184">
    <property type="entry name" value="DUF306_Meta_HslJ"/>
</dbReference>
<dbReference type="Gene3D" id="2.40.128.270">
    <property type="match status" value="1"/>
</dbReference>
<dbReference type="Pfam" id="PF03724">
    <property type="entry name" value="META"/>
    <property type="match status" value="1"/>
</dbReference>